<evidence type="ECO:0000256" key="1">
    <source>
        <dbReference type="SAM" id="MobiDB-lite"/>
    </source>
</evidence>
<feature type="region of interest" description="Disordered" evidence="1">
    <location>
        <begin position="620"/>
        <end position="677"/>
    </location>
</feature>
<keyword evidence="3" id="KW-1185">Reference proteome</keyword>
<proteinExistence type="predicted"/>
<dbReference type="OrthoDB" id="10621276at2759"/>
<gene>
    <name evidence="2" type="ORF">MYCFIDRAFT_81838</name>
</gene>
<evidence type="ECO:0000313" key="2">
    <source>
        <dbReference type="EMBL" id="EME85867.1"/>
    </source>
</evidence>
<protein>
    <submittedName>
        <fullName evidence="2">Uncharacterized protein</fullName>
    </submittedName>
</protein>
<feature type="compositionally biased region" description="Polar residues" evidence="1">
    <location>
        <begin position="249"/>
        <end position="266"/>
    </location>
</feature>
<feature type="compositionally biased region" description="Polar residues" evidence="1">
    <location>
        <begin position="801"/>
        <end position="812"/>
    </location>
</feature>
<dbReference type="Proteomes" id="UP000016932">
    <property type="component" value="Unassembled WGS sequence"/>
</dbReference>
<dbReference type="AlphaFoldDB" id="M3B958"/>
<feature type="compositionally biased region" description="Low complexity" evidence="1">
    <location>
        <begin position="370"/>
        <end position="395"/>
    </location>
</feature>
<feature type="region of interest" description="Disordered" evidence="1">
    <location>
        <begin position="800"/>
        <end position="830"/>
    </location>
</feature>
<dbReference type="RefSeq" id="XP_007922798.1">
    <property type="nucleotide sequence ID" value="XM_007924607.1"/>
</dbReference>
<feature type="region of interest" description="Disordered" evidence="1">
    <location>
        <begin position="370"/>
        <end position="433"/>
    </location>
</feature>
<reference evidence="2 3" key="1">
    <citation type="journal article" date="2012" name="PLoS Pathog.">
        <title>Diverse lifestyles and strategies of plant pathogenesis encoded in the genomes of eighteen Dothideomycetes fungi.</title>
        <authorList>
            <person name="Ohm R.A."/>
            <person name="Feau N."/>
            <person name="Henrissat B."/>
            <person name="Schoch C.L."/>
            <person name="Horwitz B.A."/>
            <person name="Barry K.W."/>
            <person name="Condon B.J."/>
            <person name="Copeland A.C."/>
            <person name="Dhillon B."/>
            <person name="Glaser F."/>
            <person name="Hesse C.N."/>
            <person name="Kosti I."/>
            <person name="LaButti K."/>
            <person name="Lindquist E.A."/>
            <person name="Lucas S."/>
            <person name="Salamov A.A."/>
            <person name="Bradshaw R.E."/>
            <person name="Ciuffetti L."/>
            <person name="Hamelin R.C."/>
            <person name="Kema G.H.J."/>
            <person name="Lawrence C."/>
            <person name="Scott J.A."/>
            <person name="Spatafora J.W."/>
            <person name="Turgeon B.G."/>
            <person name="de Wit P.J.G.M."/>
            <person name="Zhong S."/>
            <person name="Goodwin S.B."/>
            <person name="Grigoriev I.V."/>
        </authorList>
    </citation>
    <scope>NUCLEOTIDE SEQUENCE [LARGE SCALE GENOMIC DNA]</scope>
    <source>
        <strain evidence="2 3">CIRAD86</strain>
    </source>
</reference>
<feature type="region of interest" description="Disordered" evidence="1">
    <location>
        <begin position="245"/>
        <end position="266"/>
    </location>
</feature>
<sequence length="830" mass="92086">MLLASKLTSHGIVSFSEDGERIAEQDSLIASLRSEYQNLSGTKSDIEQDHTTALEIQQANAGRQFMSCQEMGSGASIWFEAHFFDISGIKYERAATRYETRAIRGHYTRCRVSYAMLSKTTSIEYSTASELTRRNCPRATRNLPLSLTPDALDFCSVLNNRKHKTALHCRMWSKRMNLAYLGRKCCSFTSSRGASDASAQSWAELDQYQSNPERQGLWRSDDENASNTRTELAVLEARSPWAELARAMQEQSASMQNSTSGSSGAFNSLQAQATPQADFGWEFAAESKTYEAQQHFEAQQDFEEPSEITYTQDQPAAIQGPAMNFPFGTQLGQHSLRPEAITQTWTNSSMPLLPYNVNAQLPLPPFDPSLAGSSLTSSPSANLPRSLPSLPALSSRKARRGGKGEPMQQSTSAASIQNSQVSVRKISGPRHSRAKDDYSVEAFRGLTAAEILLGGKDGIRIQSHDIDGPVILKVAECFTNEEIHYFINRLRDQERLEAQSYGSTTKRITNSLKACARGDGYTSKADLDEFVQVWRDLRVEEFAKIGKTGNAVIPRNLFFNAPAPVDPWAAFFSQVPFNPQLPFDPQLPFGQDLPFDQLTSEQFTHPSTLYPQPASLTGSNSFPAGLLSTSSPLAPQPSNLTRLTERGEPTRRSTSNASSHSKKASRVRANGSKRYPRHLRDTDDYKVEAFDQLTATEILNGGNRRVRVRSHEIDGPAIIKVALELSNEQIYAYVNRLLCQEGFEPKERTNGLNMITKRISNSLKDWTAKEGFVSAAEANKFMEDWRELRIRKMAGIGITGNAINPRNPQKMSANAKGRQSKPRTGLAPAQ</sequence>
<feature type="compositionally biased region" description="Polar residues" evidence="1">
    <location>
        <begin position="407"/>
        <end position="422"/>
    </location>
</feature>
<dbReference type="GeneID" id="19341870"/>
<feature type="compositionally biased region" description="Polar residues" evidence="1">
    <location>
        <begin position="620"/>
        <end position="642"/>
    </location>
</feature>
<accession>M3B958</accession>
<dbReference type="KEGG" id="pfj:MYCFIDRAFT_81838"/>
<evidence type="ECO:0000313" key="3">
    <source>
        <dbReference type="Proteomes" id="UP000016932"/>
    </source>
</evidence>
<dbReference type="EMBL" id="KB446556">
    <property type="protein sequence ID" value="EME85867.1"/>
    <property type="molecule type" value="Genomic_DNA"/>
</dbReference>
<dbReference type="HOGENOM" id="CLU_341661_0_0_1"/>
<organism evidence="2 3">
    <name type="scientific">Pseudocercospora fijiensis (strain CIRAD86)</name>
    <name type="common">Black leaf streak disease fungus</name>
    <name type="synonym">Mycosphaerella fijiensis</name>
    <dbReference type="NCBI Taxonomy" id="383855"/>
    <lineage>
        <taxon>Eukaryota</taxon>
        <taxon>Fungi</taxon>
        <taxon>Dikarya</taxon>
        <taxon>Ascomycota</taxon>
        <taxon>Pezizomycotina</taxon>
        <taxon>Dothideomycetes</taxon>
        <taxon>Dothideomycetidae</taxon>
        <taxon>Mycosphaerellales</taxon>
        <taxon>Mycosphaerellaceae</taxon>
        <taxon>Pseudocercospora</taxon>
    </lineage>
</organism>
<dbReference type="VEuPathDB" id="FungiDB:MYCFIDRAFT_81838"/>
<name>M3B958_PSEFD</name>